<dbReference type="EMBL" id="UINC01055344">
    <property type="protein sequence ID" value="SVB74112.1"/>
    <property type="molecule type" value="Genomic_DNA"/>
</dbReference>
<sequence length="29" mass="3331">MKSNQVGRDHRARALNGRLYDVMDEIDGL</sequence>
<dbReference type="AlphaFoldDB" id="A0A382GGX3"/>
<name>A0A382GGX3_9ZZZZ</name>
<accession>A0A382GGX3</accession>
<feature type="non-terminal residue" evidence="1">
    <location>
        <position position="29"/>
    </location>
</feature>
<evidence type="ECO:0000313" key="1">
    <source>
        <dbReference type="EMBL" id="SVB74112.1"/>
    </source>
</evidence>
<proteinExistence type="predicted"/>
<protein>
    <submittedName>
        <fullName evidence="1">Uncharacterized protein</fullName>
    </submittedName>
</protein>
<gene>
    <name evidence="1" type="ORF">METZ01_LOCUS226966</name>
</gene>
<reference evidence="1" key="1">
    <citation type="submission" date="2018-05" db="EMBL/GenBank/DDBJ databases">
        <authorList>
            <person name="Lanie J.A."/>
            <person name="Ng W.-L."/>
            <person name="Kazmierczak K.M."/>
            <person name="Andrzejewski T.M."/>
            <person name="Davidsen T.M."/>
            <person name="Wayne K.J."/>
            <person name="Tettelin H."/>
            <person name="Glass J.I."/>
            <person name="Rusch D."/>
            <person name="Podicherti R."/>
            <person name="Tsui H.-C.T."/>
            <person name="Winkler M.E."/>
        </authorList>
    </citation>
    <scope>NUCLEOTIDE SEQUENCE</scope>
</reference>
<organism evidence="1">
    <name type="scientific">marine metagenome</name>
    <dbReference type="NCBI Taxonomy" id="408172"/>
    <lineage>
        <taxon>unclassified sequences</taxon>
        <taxon>metagenomes</taxon>
        <taxon>ecological metagenomes</taxon>
    </lineage>
</organism>